<reference evidence="7 8" key="1">
    <citation type="journal article" date="2003" name="Int. J. Syst. Evol. Microbiol.">
        <title>Bacillus nealsonii sp. nov., isolated from a spacecraft-assembly facility, whose spores are gamma-radiation resistant.</title>
        <authorList>
            <person name="Venkateswaran K."/>
            <person name="Kempf M."/>
            <person name="Chen F."/>
            <person name="Satomi M."/>
            <person name="Nicholson W."/>
            <person name="Kern R."/>
        </authorList>
    </citation>
    <scope>NUCLEOTIDE SEQUENCE [LARGE SCALE GENOMIC DNA]</scope>
    <source>
        <strain evidence="7 8">FO-92</strain>
    </source>
</reference>
<evidence type="ECO:0000256" key="3">
    <source>
        <dbReference type="ARBA" id="ARBA00023125"/>
    </source>
</evidence>
<gene>
    <name evidence="7" type="ORF">CWS01_09515</name>
</gene>
<name>A0A2N0Z3A4_9BACI</name>
<dbReference type="PROSITE" id="PS50977">
    <property type="entry name" value="HTH_TETR_2"/>
    <property type="match status" value="1"/>
</dbReference>
<evidence type="ECO:0000256" key="5">
    <source>
        <dbReference type="PROSITE-ProRule" id="PRU00335"/>
    </source>
</evidence>
<dbReference type="SUPFAM" id="SSF46689">
    <property type="entry name" value="Homeodomain-like"/>
    <property type="match status" value="1"/>
</dbReference>
<dbReference type="InterPro" id="IPR003012">
    <property type="entry name" value="Tet_transcr_reg_TetR"/>
</dbReference>
<feature type="DNA-binding region" description="H-T-H motif" evidence="5">
    <location>
        <begin position="28"/>
        <end position="47"/>
    </location>
</feature>
<evidence type="ECO:0000259" key="6">
    <source>
        <dbReference type="PROSITE" id="PS50977"/>
    </source>
</evidence>
<dbReference type="AlphaFoldDB" id="A0A2N0Z3A4"/>
<dbReference type="Pfam" id="PF02909">
    <property type="entry name" value="TetR_C_1"/>
    <property type="match status" value="1"/>
</dbReference>
<evidence type="ECO:0000256" key="1">
    <source>
        <dbReference type="ARBA" id="ARBA00022491"/>
    </source>
</evidence>
<feature type="domain" description="HTH tetR-type" evidence="6">
    <location>
        <begin position="5"/>
        <end position="65"/>
    </location>
</feature>
<dbReference type="Proteomes" id="UP000233375">
    <property type="component" value="Unassembled WGS sequence"/>
</dbReference>
<evidence type="ECO:0000256" key="4">
    <source>
        <dbReference type="ARBA" id="ARBA00023163"/>
    </source>
</evidence>
<dbReference type="PRINTS" id="PR00400">
    <property type="entry name" value="TETREPRESSOR"/>
</dbReference>
<dbReference type="InterPro" id="IPR036271">
    <property type="entry name" value="Tet_transcr_reg_TetR-rel_C_sf"/>
</dbReference>
<keyword evidence="2" id="KW-0805">Transcription regulation</keyword>
<dbReference type="InterPro" id="IPR001647">
    <property type="entry name" value="HTH_TetR"/>
</dbReference>
<organism evidence="7 8">
    <name type="scientific">Niallia nealsonii</name>
    <dbReference type="NCBI Taxonomy" id="115979"/>
    <lineage>
        <taxon>Bacteria</taxon>
        <taxon>Bacillati</taxon>
        <taxon>Bacillota</taxon>
        <taxon>Bacilli</taxon>
        <taxon>Bacillales</taxon>
        <taxon>Bacillaceae</taxon>
        <taxon>Niallia</taxon>
    </lineage>
</organism>
<evidence type="ECO:0000313" key="7">
    <source>
        <dbReference type="EMBL" id="PKG23993.1"/>
    </source>
</evidence>
<dbReference type="InterPro" id="IPR050109">
    <property type="entry name" value="HTH-type_TetR-like_transc_reg"/>
</dbReference>
<evidence type="ECO:0000313" key="8">
    <source>
        <dbReference type="Proteomes" id="UP000233375"/>
    </source>
</evidence>
<dbReference type="GO" id="GO:0046677">
    <property type="term" value="P:response to antibiotic"/>
    <property type="evidence" value="ECO:0007669"/>
    <property type="project" value="InterPro"/>
</dbReference>
<accession>A0A2N0Z3A4</accession>
<keyword evidence="1" id="KW-0678">Repressor</keyword>
<dbReference type="SUPFAM" id="SSF48498">
    <property type="entry name" value="Tetracyclin repressor-like, C-terminal domain"/>
    <property type="match status" value="1"/>
</dbReference>
<dbReference type="GO" id="GO:0000976">
    <property type="term" value="F:transcription cis-regulatory region binding"/>
    <property type="evidence" value="ECO:0007669"/>
    <property type="project" value="TreeGrafter"/>
</dbReference>
<dbReference type="RefSeq" id="WP_101176956.1">
    <property type="nucleotide sequence ID" value="NZ_PISE01000017.1"/>
</dbReference>
<comment type="caution">
    <text evidence="7">The sequence shown here is derived from an EMBL/GenBank/DDBJ whole genome shotgun (WGS) entry which is preliminary data.</text>
</comment>
<proteinExistence type="predicted"/>
<dbReference type="InterPro" id="IPR004111">
    <property type="entry name" value="Repressor_TetR_C"/>
</dbReference>
<keyword evidence="8" id="KW-1185">Reference proteome</keyword>
<dbReference type="PANTHER" id="PTHR30055:SF151">
    <property type="entry name" value="TRANSCRIPTIONAL REGULATORY PROTEIN"/>
    <property type="match status" value="1"/>
</dbReference>
<dbReference type="EMBL" id="PISE01000017">
    <property type="protein sequence ID" value="PKG23993.1"/>
    <property type="molecule type" value="Genomic_DNA"/>
</dbReference>
<dbReference type="GO" id="GO:0045892">
    <property type="term" value="P:negative regulation of DNA-templated transcription"/>
    <property type="evidence" value="ECO:0007669"/>
    <property type="project" value="InterPro"/>
</dbReference>
<protein>
    <recommendedName>
        <fullName evidence="6">HTH tetR-type domain-containing protein</fullName>
    </recommendedName>
</protein>
<dbReference type="PANTHER" id="PTHR30055">
    <property type="entry name" value="HTH-TYPE TRANSCRIPTIONAL REGULATOR RUTR"/>
    <property type="match status" value="1"/>
</dbReference>
<dbReference type="InterPro" id="IPR009057">
    <property type="entry name" value="Homeodomain-like_sf"/>
</dbReference>
<dbReference type="GO" id="GO:0003700">
    <property type="term" value="F:DNA-binding transcription factor activity"/>
    <property type="evidence" value="ECO:0007669"/>
    <property type="project" value="TreeGrafter"/>
</dbReference>
<dbReference type="Gene3D" id="1.10.357.10">
    <property type="entry name" value="Tetracycline Repressor, domain 2"/>
    <property type="match status" value="1"/>
</dbReference>
<dbReference type="Gene3D" id="1.10.10.60">
    <property type="entry name" value="Homeodomain-like"/>
    <property type="match status" value="1"/>
</dbReference>
<evidence type="ECO:0000256" key="2">
    <source>
        <dbReference type="ARBA" id="ARBA00023015"/>
    </source>
</evidence>
<keyword evidence="4" id="KW-0804">Transcription</keyword>
<dbReference type="OrthoDB" id="166040at2"/>
<keyword evidence="3 5" id="KW-0238">DNA-binding</keyword>
<sequence>MAKKNINKESIIEAALEILHENGMAALTMRNIAAKLKVQAPALYWYIKNKQELLQLIGEYISSQITFPKQSNDWQEETTELALKIRKVLLSIPNGAEIMMDTLPITKKRLHLINRTFEIFYRAQFPEHKIFQYVLAINNYITTFVLDEQRQLQMVKTIGVEEIHKQFFESISQIPEEEIPYVYRHMLKQKGVINNEDNFLSGLNIILMGINGELN</sequence>
<dbReference type="Pfam" id="PF00440">
    <property type="entry name" value="TetR_N"/>
    <property type="match status" value="1"/>
</dbReference>
<dbReference type="PRINTS" id="PR00455">
    <property type="entry name" value="HTHTETR"/>
</dbReference>